<comment type="similarity">
    <text evidence="1">Belongs to the glycosyltransferase group 1 family. Glycosyltransferase 4 subfamily.</text>
</comment>
<accession>A0A0D8ZWJ5</accession>
<feature type="domain" description="Glycosyl transferase family 1" evidence="4">
    <location>
        <begin position="222"/>
        <end position="386"/>
    </location>
</feature>
<dbReference type="OrthoDB" id="73743at2"/>
<dbReference type="InterPro" id="IPR001296">
    <property type="entry name" value="Glyco_trans_1"/>
</dbReference>
<dbReference type="PANTHER" id="PTHR12526">
    <property type="entry name" value="GLYCOSYLTRANSFERASE"/>
    <property type="match status" value="1"/>
</dbReference>
<dbReference type="STRING" id="1618023.UH38_04070"/>
<organism evidence="5 6">
    <name type="scientific">Aliterella atlantica CENA595</name>
    <dbReference type="NCBI Taxonomy" id="1618023"/>
    <lineage>
        <taxon>Bacteria</taxon>
        <taxon>Bacillati</taxon>
        <taxon>Cyanobacteriota</taxon>
        <taxon>Cyanophyceae</taxon>
        <taxon>Chroococcidiopsidales</taxon>
        <taxon>Aliterellaceae</taxon>
        <taxon>Aliterella</taxon>
    </lineage>
</organism>
<dbReference type="Proteomes" id="UP000032452">
    <property type="component" value="Unassembled WGS sequence"/>
</dbReference>
<dbReference type="Gene3D" id="3.40.50.2000">
    <property type="entry name" value="Glycogen Phosphorylase B"/>
    <property type="match status" value="2"/>
</dbReference>
<dbReference type="EMBL" id="JYON01000003">
    <property type="protein sequence ID" value="KJH72747.1"/>
    <property type="molecule type" value="Genomic_DNA"/>
</dbReference>
<reference evidence="5 6" key="1">
    <citation type="submission" date="2015-02" db="EMBL/GenBank/DDBJ databases">
        <title>Draft genome of a novel marine cyanobacterium (Chroococcales) isolated from South Atlantic Ocean.</title>
        <authorList>
            <person name="Rigonato J."/>
            <person name="Alvarenga D.O."/>
            <person name="Branco L.H."/>
            <person name="Varani A.M."/>
            <person name="Brandini F.P."/>
            <person name="Fiore M.F."/>
        </authorList>
    </citation>
    <scope>NUCLEOTIDE SEQUENCE [LARGE SCALE GENOMIC DNA]</scope>
    <source>
        <strain evidence="5 6">CENA595</strain>
    </source>
</reference>
<proteinExistence type="inferred from homology"/>
<comment type="caution">
    <text evidence="5">The sequence shown here is derived from an EMBL/GenBank/DDBJ whole genome shotgun (WGS) entry which is preliminary data.</text>
</comment>
<evidence type="ECO:0000259" key="4">
    <source>
        <dbReference type="Pfam" id="PF00534"/>
    </source>
</evidence>
<dbReference type="GO" id="GO:0016757">
    <property type="term" value="F:glycosyltransferase activity"/>
    <property type="evidence" value="ECO:0007669"/>
    <property type="project" value="UniProtKB-KW"/>
</dbReference>
<evidence type="ECO:0000256" key="2">
    <source>
        <dbReference type="ARBA" id="ARBA00022676"/>
    </source>
</evidence>
<evidence type="ECO:0000313" key="6">
    <source>
        <dbReference type="Proteomes" id="UP000032452"/>
    </source>
</evidence>
<dbReference type="PATRIC" id="fig|1618023.3.peg.679"/>
<protein>
    <submittedName>
        <fullName evidence="5">Glycosyltransferase</fullName>
    </submittedName>
</protein>
<dbReference type="AlphaFoldDB" id="A0A0D8ZWJ5"/>
<gene>
    <name evidence="5" type="ORF">UH38_04070</name>
</gene>
<dbReference type="SUPFAM" id="SSF53756">
    <property type="entry name" value="UDP-Glycosyltransferase/glycogen phosphorylase"/>
    <property type="match status" value="1"/>
</dbReference>
<keyword evidence="3 5" id="KW-0808">Transferase</keyword>
<dbReference type="Pfam" id="PF00534">
    <property type="entry name" value="Glycos_transf_1"/>
    <property type="match status" value="1"/>
</dbReference>
<evidence type="ECO:0000256" key="1">
    <source>
        <dbReference type="ARBA" id="ARBA00009481"/>
    </source>
</evidence>
<dbReference type="PANTHER" id="PTHR12526:SF640">
    <property type="entry name" value="COLANIC ACID BIOSYNTHESIS GLYCOSYLTRANSFERASE WCAL-RELATED"/>
    <property type="match status" value="1"/>
</dbReference>
<sequence>MKIAFVVSEFPTLSETFILNQIVGLIELGYEVDIYSSTRRSDPKVHPDVEKYHLLARTHYAVPMPKARLPRILKAINLFATNFLKAPGITLRALNVFKHGKRLGPFTLLYEVGPWLKKGSSYDILLCHFGWSGLKAAGLKDIGAIRGKIITVFHGIDISLYLQEAGDRVYDDLLQKLDLALPISELWRQQLIRLNCAPNKILVHRMGIDCQKFAFTLRVPHADNSVRIVTIARLVEKKGVEYGIRAVAKLAKLYPNIRYQIVGDGMLKTQLEELVHELNVASQVQLLGWKQQEEVKEILDTADIFLAPSVTSRQGDKEGIPVVLMEAMAMGLPILSTLHSGIPELVEDGVSGFLVPERDVDALAQKLKYLIEHPRIWGEMGKAGREFVQNYHDIERLNKQLVKVFKQLV</sequence>
<evidence type="ECO:0000256" key="3">
    <source>
        <dbReference type="ARBA" id="ARBA00022679"/>
    </source>
</evidence>
<keyword evidence="2" id="KW-0328">Glycosyltransferase</keyword>
<name>A0A0D8ZWJ5_9CYAN</name>
<keyword evidence="6" id="KW-1185">Reference proteome</keyword>
<evidence type="ECO:0000313" key="5">
    <source>
        <dbReference type="EMBL" id="KJH72747.1"/>
    </source>
</evidence>
<dbReference type="RefSeq" id="WP_045053362.1">
    <property type="nucleotide sequence ID" value="NZ_CAWMDP010000011.1"/>
</dbReference>